<feature type="domain" description="Nitroreductase" evidence="6">
    <location>
        <begin position="7"/>
        <end position="57"/>
    </location>
</feature>
<dbReference type="RefSeq" id="WP_271435230.1">
    <property type="nucleotide sequence ID" value="NZ_CP073355.1"/>
</dbReference>
<accession>A0AAX3BDA6</accession>
<evidence type="ECO:0000256" key="2">
    <source>
        <dbReference type="ARBA" id="ARBA00007118"/>
    </source>
</evidence>
<proteinExistence type="inferred from homology"/>
<dbReference type="CDD" id="cd20609">
    <property type="entry name" value="nitroreductase"/>
    <property type="match status" value="1"/>
</dbReference>
<dbReference type="AlphaFoldDB" id="A0AAX3BDA6"/>
<evidence type="ECO:0000256" key="5">
    <source>
        <dbReference type="ARBA" id="ARBA00023002"/>
    </source>
</evidence>
<comment type="similarity">
    <text evidence="2">Belongs to the nitroreductase family.</text>
</comment>
<keyword evidence="8" id="KW-1185">Reference proteome</keyword>
<gene>
    <name evidence="7" type="ORF">KDW03_11550</name>
</gene>
<dbReference type="KEGG" id="taqu:KDW03_11550"/>
<protein>
    <submittedName>
        <fullName evidence="7">Nitroreductase family protein</fullName>
    </submittedName>
</protein>
<dbReference type="SUPFAM" id="SSF55469">
    <property type="entry name" value="FMN-dependent nitroreductase-like"/>
    <property type="match status" value="1"/>
</dbReference>
<keyword evidence="5" id="KW-0560">Oxidoreductase</keyword>
<dbReference type="InterPro" id="IPR000415">
    <property type="entry name" value="Nitroreductase-like"/>
</dbReference>
<keyword evidence="3" id="KW-0285">Flavoprotein</keyword>
<evidence type="ECO:0000256" key="4">
    <source>
        <dbReference type="ARBA" id="ARBA00022643"/>
    </source>
</evidence>
<dbReference type="EMBL" id="CP073355">
    <property type="protein sequence ID" value="URA10098.1"/>
    <property type="molecule type" value="Genomic_DNA"/>
</dbReference>
<evidence type="ECO:0000313" key="8">
    <source>
        <dbReference type="Proteomes" id="UP001056539"/>
    </source>
</evidence>
<dbReference type="PANTHER" id="PTHR43673">
    <property type="entry name" value="NAD(P)H NITROREDUCTASE YDGI-RELATED"/>
    <property type="match status" value="1"/>
</dbReference>
<evidence type="ECO:0000313" key="7">
    <source>
        <dbReference type="EMBL" id="URA10098.1"/>
    </source>
</evidence>
<dbReference type="PANTHER" id="PTHR43673:SF2">
    <property type="entry name" value="NITROREDUCTASE"/>
    <property type="match status" value="1"/>
</dbReference>
<keyword evidence="4" id="KW-0288">FMN</keyword>
<dbReference type="Proteomes" id="UP001056539">
    <property type="component" value="Chromosome"/>
</dbReference>
<evidence type="ECO:0000256" key="3">
    <source>
        <dbReference type="ARBA" id="ARBA00022630"/>
    </source>
</evidence>
<reference evidence="7" key="1">
    <citation type="submission" date="2021-04" db="EMBL/GenBank/DDBJ databases">
        <authorList>
            <person name="Postec A."/>
        </authorList>
    </citation>
    <scope>NUCLEOTIDE SEQUENCE</scope>
    <source>
        <strain evidence="7">F1F22</strain>
    </source>
</reference>
<dbReference type="Gene3D" id="3.40.109.10">
    <property type="entry name" value="NADH Oxidase"/>
    <property type="match status" value="2"/>
</dbReference>
<sequence length="172" mass="19696">MDFWDLIHQRASIRSYDPQRPVEEDVLYRILEAGRLAPSAGNRQPWRFVVVSSPEKLSILRHAYVRDWFYDAPHILVVVGDRNEAWRRLQDGYCSLETDLAIAMTFLILAAANEGVATCWIAAFQPEVVREVLGLEAHEEVYGLTPLGYPKSGYPNPGPKKRKDLKDIVRFL</sequence>
<dbReference type="InterPro" id="IPR029479">
    <property type="entry name" value="Nitroreductase"/>
</dbReference>
<feature type="domain" description="Nitroreductase" evidence="6">
    <location>
        <begin position="66"/>
        <end position="149"/>
    </location>
</feature>
<organism evidence="7 8">
    <name type="scientific">Thermospira aquatica</name>
    <dbReference type="NCBI Taxonomy" id="2828656"/>
    <lineage>
        <taxon>Bacteria</taxon>
        <taxon>Pseudomonadati</taxon>
        <taxon>Spirochaetota</taxon>
        <taxon>Spirochaetia</taxon>
        <taxon>Brevinematales</taxon>
        <taxon>Thermospiraceae</taxon>
        <taxon>Thermospira</taxon>
    </lineage>
</organism>
<name>A0AAX3BDA6_9SPIR</name>
<evidence type="ECO:0000256" key="1">
    <source>
        <dbReference type="ARBA" id="ARBA00001917"/>
    </source>
</evidence>
<evidence type="ECO:0000259" key="6">
    <source>
        <dbReference type="Pfam" id="PF00881"/>
    </source>
</evidence>
<comment type="cofactor">
    <cofactor evidence="1">
        <name>FMN</name>
        <dbReference type="ChEBI" id="CHEBI:58210"/>
    </cofactor>
</comment>
<reference evidence="7" key="2">
    <citation type="submission" date="2022-06" db="EMBL/GenBank/DDBJ databases">
        <title>Thermospira aquatica gen. nov., sp. nov.</title>
        <authorList>
            <person name="Ben Ali Gam Z."/>
            <person name="Labat M."/>
        </authorList>
    </citation>
    <scope>NUCLEOTIDE SEQUENCE</scope>
    <source>
        <strain evidence="7">F1F22</strain>
    </source>
</reference>
<dbReference type="Pfam" id="PF00881">
    <property type="entry name" value="Nitroreductase"/>
    <property type="match status" value="2"/>
</dbReference>
<dbReference type="GO" id="GO:0016491">
    <property type="term" value="F:oxidoreductase activity"/>
    <property type="evidence" value="ECO:0007669"/>
    <property type="project" value="UniProtKB-KW"/>
</dbReference>